<dbReference type="GO" id="GO:0005840">
    <property type="term" value="C:ribosome"/>
    <property type="evidence" value="ECO:0007669"/>
    <property type="project" value="UniProtKB-KW"/>
</dbReference>
<comment type="caution">
    <text evidence="4">The sequence shown here is derived from an EMBL/GenBank/DDBJ whole genome shotgun (WGS) entry which is preliminary data.</text>
</comment>
<evidence type="ECO:0000256" key="2">
    <source>
        <dbReference type="RuleBase" id="RU000670"/>
    </source>
</evidence>
<evidence type="ECO:0000259" key="3">
    <source>
        <dbReference type="PROSITE" id="PS50235"/>
    </source>
</evidence>
<evidence type="ECO:0000256" key="1">
    <source>
        <dbReference type="ARBA" id="ARBA00005824"/>
    </source>
</evidence>
<keyword evidence="2" id="KW-0687">Ribonucleoprotein</keyword>
<organism evidence="4 5">
    <name type="scientific">Glycine soja</name>
    <name type="common">Wild soybean</name>
    <dbReference type="NCBI Taxonomy" id="3848"/>
    <lineage>
        <taxon>Eukaryota</taxon>
        <taxon>Viridiplantae</taxon>
        <taxon>Streptophyta</taxon>
        <taxon>Embryophyta</taxon>
        <taxon>Tracheophyta</taxon>
        <taxon>Spermatophyta</taxon>
        <taxon>Magnoliopsida</taxon>
        <taxon>eudicotyledons</taxon>
        <taxon>Gunneridae</taxon>
        <taxon>Pentapetalae</taxon>
        <taxon>rosids</taxon>
        <taxon>fabids</taxon>
        <taxon>Fabales</taxon>
        <taxon>Fabaceae</taxon>
        <taxon>Papilionoideae</taxon>
        <taxon>50 kb inversion clade</taxon>
        <taxon>NPAAA clade</taxon>
        <taxon>indigoferoid/millettioid clade</taxon>
        <taxon>Phaseoleae</taxon>
        <taxon>Glycine</taxon>
        <taxon>Glycine subgen. Soja</taxon>
    </lineage>
</organism>
<keyword evidence="2" id="KW-0689">Ribosomal protein</keyword>
<evidence type="ECO:0000313" key="5">
    <source>
        <dbReference type="Proteomes" id="UP000289340"/>
    </source>
</evidence>
<dbReference type="SUPFAM" id="SSF54001">
    <property type="entry name" value="Cysteine proteinases"/>
    <property type="match status" value="1"/>
</dbReference>
<dbReference type="GO" id="GO:1990904">
    <property type="term" value="C:ribonucleoprotein complex"/>
    <property type="evidence" value="ECO:0007669"/>
    <property type="project" value="UniProtKB-KW"/>
</dbReference>
<dbReference type="Proteomes" id="UP000289340">
    <property type="component" value="Chromosome 2"/>
</dbReference>
<dbReference type="PRINTS" id="PR00972">
    <property type="entry name" value="RIBSOMALS12E"/>
</dbReference>
<dbReference type="GO" id="GO:0005634">
    <property type="term" value="C:nucleus"/>
    <property type="evidence" value="ECO:0007669"/>
    <property type="project" value="TreeGrafter"/>
</dbReference>
<dbReference type="InterPro" id="IPR050164">
    <property type="entry name" value="Peptidase_C19"/>
</dbReference>
<dbReference type="SUPFAM" id="SSF55315">
    <property type="entry name" value="L30e-like"/>
    <property type="match status" value="1"/>
</dbReference>
<comment type="similarity">
    <text evidence="1 2">Belongs to the eukaryotic ribosomal protein eS12 family.</text>
</comment>
<dbReference type="GO" id="GO:0003735">
    <property type="term" value="F:structural constituent of ribosome"/>
    <property type="evidence" value="ECO:0007669"/>
    <property type="project" value="InterPro"/>
</dbReference>
<dbReference type="GO" id="GO:0005829">
    <property type="term" value="C:cytosol"/>
    <property type="evidence" value="ECO:0007669"/>
    <property type="project" value="TreeGrafter"/>
</dbReference>
<dbReference type="InterPro" id="IPR029064">
    <property type="entry name" value="Ribosomal_eL30-like_sf"/>
</dbReference>
<name>A0A445LR47_GLYSO</name>
<dbReference type="AlphaFoldDB" id="A0A445LR47"/>
<keyword evidence="4" id="KW-0378">Hydrolase</keyword>
<dbReference type="Gene3D" id="3.90.70.10">
    <property type="entry name" value="Cysteine proteinases"/>
    <property type="match status" value="1"/>
</dbReference>
<dbReference type="Pfam" id="PF01248">
    <property type="entry name" value="Ribosomal_L7Ae"/>
    <property type="match status" value="1"/>
</dbReference>
<dbReference type="InterPro" id="IPR028889">
    <property type="entry name" value="USP"/>
</dbReference>
<dbReference type="InterPro" id="IPR001394">
    <property type="entry name" value="Peptidase_C19_UCH"/>
</dbReference>
<dbReference type="GO" id="GO:0016579">
    <property type="term" value="P:protein deubiquitination"/>
    <property type="evidence" value="ECO:0007669"/>
    <property type="project" value="InterPro"/>
</dbReference>
<dbReference type="GO" id="GO:0004843">
    <property type="term" value="F:cysteine-type deubiquitinase activity"/>
    <property type="evidence" value="ECO:0007669"/>
    <property type="project" value="InterPro"/>
</dbReference>
<feature type="domain" description="USP" evidence="3">
    <location>
        <begin position="1"/>
        <end position="335"/>
    </location>
</feature>
<dbReference type="InterPro" id="IPR038765">
    <property type="entry name" value="Papain-like_cys_pep_sf"/>
</dbReference>
<dbReference type="PANTHER" id="PTHR24006">
    <property type="entry name" value="UBIQUITIN CARBOXYL-TERMINAL HYDROLASE"/>
    <property type="match status" value="1"/>
</dbReference>
<dbReference type="Pfam" id="PF00443">
    <property type="entry name" value="UCH"/>
    <property type="match status" value="1"/>
</dbReference>
<dbReference type="GO" id="GO:0006412">
    <property type="term" value="P:translation"/>
    <property type="evidence" value="ECO:0007669"/>
    <property type="project" value="InterPro"/>
</dbReference>
<dbReference type="EMBL" id="QZWG01000002">
    <property type="protein sequence ID" value="RZC25800.1"/>
    <property type="molecule type" value="Genomic_DNA"/>
</dbReference>
<reference evidence="4 5" key="1">
    <citation type="submission" date="2018-09" db="EMBL/GenBank/DDBJ databases">
        <title>A high-quality reference genome of wild soybean provides a powerful tool to mine soybean genomes.</title>
        <authorList>
            <person name="Xie M."/>
            <person name="Chung C.Y.L."/>
            <person name="Li M.-W."/>
            <person name="Wong F.-L."/>
            <person name="Chan T.-F."/>
            <person name="Lam H.-M."/>
        </authorList>
    </citation>
    <scope>NUCLEOTIDE SEQUENCE [LARGE SCALE GENOMIC DNA]</scope>
    <source>
        <strain evidence="5">cv. W05</strain>
        <tissue evidence="4">Hypocotyl of etiolated seedlings</tissue>
    </source>
</reference>
<proteinExistence type="inferred from homology"/>
<protein>
    <recommendedName>
        <fullName evidence="2">40S ribosomal protein S12</fullName>
    </recommendedName>
</protein>
<evidence type="ECO:0000313" key="4">
    <source>
        <dbReference type="EMBL" id="RZC25800.1"/>
    </source>
</evidence>
<dbReference type="EMBL" id="QZWG01000002">
    <property type="protein sequence ID" value="RZC25801.1"/>
    <property type="molecule type" value="Genomic_DNA"/>
</dbReference>
<dbReference type="Gene3D" id="3.30.1330.30">
    <property type="match status" value="1"/>
</dbReference>
<sequence length="377" mass="42436">MIYMKEMKESLSGQDNHYAFMNLILGKDPGLFYIKNLFIEELACKGKRLGRDNVDALSCLPLLNNGYYRDLLGEDGAFLQLQIGLTVYTKMLGLDLSWRATTKKALCAKHNVSLLIVPGAKTLGEWASLCKIDSEGKARKVIGCSCSCATLTTSLHKLRLGFFLLQLLKYHEAGRKKEYLPQVGQWNVMNKYPPFYKDMSFWISESFIENNLCKSYEKAKKKMTVLEAPNVLTIALKRFQSGKFGKLNKPIRFPEILDLASFMSGTSDLPIYRLHGVVVHLDIMSASFLGHYVCYVKNFQSSWFKVDDSVAISFPDFFLVDILTSMAKVATIALLEADYICGSHSVAIPLVLVLPNLYGFNQCVSGSTKTLERKLLF</sequence>
<dbReference type="InterPro" id="IPR004038">
    <property type="entry name" value="Ribosomal_eL8/eL30/eS12/Gad45"/>
</dbReference>
<dbReference type="InterPro" id="IPR000530">
    <property type="entry name" value="Ribosomal_eS12"/>
</dbReference>
<dbReference type="EMBL" id="QZWG01000002">
    <property type="protein sequence ID" value="RZC25802.1"/>
    <property type="molecule type" value="Genomic_DNA"/>
</dbReference>
<accession>A0A445LR47</accession>
<keyword evidence="5" id="KW-1185">Reference proteome</keyword>
<dbReference type="PROSITE" id="PS50235">
    <property type="entry name" value="USP_3"/>
    <property type="match status" value="1"/>
</dbReference>
<dbReference type="PANTHER" id="PTHR24006:SF874">
    <property type="entry name" value="UBIQUITIN CARBOXYL-TERMINAL HYDROLASE 16"/>
    <property type="match status" value="1"/>
</dbReference>
<gene>
    <name evidence="4" type="ORF">D0Y65_004486</name>
</gene>